<evidence type="ECO:0000313" key="3">
    <source>
        <dbReference type="EMBL" id="SDW20047.1"/>
    </source>
</evidence>
<dbReference type="OrthoDB" id="353549at2"/>
<evidence type="ECO:0000259" key="2">
    <source>
        <dbReference type="SMART" id="SM01324"/>
    </source>
</evidence>
<accession>A0A1H2RKZ9</accession>
<dbReference type="InterPro" id="IPR025582">
    <property type="entry name" value="YARHG_dom"/>
</dbReference>
<dbReference type="EMBL" id="FNND01000001">
    <property type="protein sequence ID" value="SDW20047.1"/>
    <property type="molecule type" value="Genomic_DNA"/>
</dbReference>
<protein>
    <submittedName>
        <fullName evidence="3">YARHG domain-containing protein</fullName>
    </submittedName>
</protein>
<evidence type="ECO:0000313" key="4">
    <source>
        <dbReference type="Proteomes" id="UP000182771"/>
    </source>
</evidence>
<dbReference type="Proteomes" id="UP000182771">
    <property type="component" value="Unassembled WGS sequence"/>
</dbReference>
<name>A0A1H2RKZ9_9FLAO</name>
<dbReference type="InterPro" id="IPR038434">
    <property type="entry name" value="YARHG_sf"/>
</dbReference>
<dbReference type="SMART" id="SM01324">
    <property type="entry name" value="YARHG"/>
    <property type="match status" value="1"/>
</dbReference>
<organism evidence="3 4">
    <name type="scientific">Capnocytophaga granulosa</name>
    <dbReference type="NCBI Taxonomy" id="45242"/>
    <lineage>
        <taxon>Bacteria</taxon>
        <taxon>Pseudomonadati</taxon>
        <taxon>Bacteroidota</taxon>
        <taxon>Flavobacteriia</taxon>
        <taxon>Flavobacteriales</taxon>
        <taxon>Flavobacteriaceae</taxon>
        <taxon>Capnocytophaga</taxon>
    </lineage>
</organism>
<keyword evidence="4" id="KW-1185">Reference proteome</keyword>
<feature type="chain" id="PRO_5028868628" evidence="1">
    <location>
        <begin position="19"/>
        <end position="234"/>
    </location>
</feature>
<dbReference type="Pfam" id="PF13308">
    <property type="entry name" value="YARHG"/>
    <property type="match status" value="1"/>
</dbReference>
<reference evidence="3 4" key="1">
    <citation type="submission" date="2016-10" db="EMBL/GenBank/DDBJ databases">
        <authorList>
            <person name="Varghese N."/>
            <person name="Submissions S."/>
        </authorList>
    </citation>
    <scope>NUCLEOTIDE SEQUENCE [LARGE SCALE GENOMIC DNA]</scope>
    <source>
        <strain evidence="3 4">DSM 11449</strain>
    </source>
</reference>
<dbReference type="RefSeq" id="WP_016419766.1">
    <property type="nucleotide sequence ID" value="NZ_FNND01000001.1"/>
</dbReference>
<comment type="caution">
    <text evidence="3">The sequence shown here is derived from an EMBL/GenBank/DDBJ whole genome shotgun (WGS) entry which is preliminary data.</text>
</comment>
<dbReference type="Gene3D" id="1.20.58.1690">
    <property type="match status" value="1"/>
</dbReference>
<evidence type="ECO:0000256" key="1">
    <source>
        <dbReference type="SAM" id="SignalP"/>
    </source>
</evidence>
<feature type="signal peptide" evidence="1">
    <location>
        <begin position="1"/>
        <end position="18"/>
    </location>
</feature>
<sequence>MKHLYFLSIALFSLSATAQLKDCATCATQVIKEQQISKLSIDELRFLTNDLYARKGYKFKDYEISNYFEEKPWYKPVSDNSKVKLNAVEEQNVKLFQERTAILKADRERLLEALRSLKVATLKGNSPIPQGNYNEHFSKTIAKIDIDDIHWIKNQGYYSAEIDDFKQTNRYFIWIEGNKVTIQCDENGHSKKVSEDKIKEVYDTDEFEVIESNISWEFRWDKQKLVFIESVMAG</sequence>
<feature type="domain" description="YARHG" evidence="2">
    <location>
        <begin position="20"/>
        <end position="101"/>
    </location>
</feature>
<dbReference type="AlphaFoldDB" id="A0A1H2RKZ9"/>
<gene>
    <name evidence="3" type="ORF">SAMN05444420_101509</name>
</gene>
<dbReference type="GeneID" id="85017632"/>
<keyword evidence="1" id="KW-0732">Signal</keyword>
<proteinExistence type="predicted"/>